<evidence type="ECO:0000313" key="1">
    <source>
        <dbReference type="EMBL" id="GAH29633.1"/>
    </source>
</evidence>
<dbReference type="AlphaFoldDB" id="X1G9D2"/>
<protein>
    <submittedName>
        <fullName evidence="1">Uncharacterized protein</fullName>
    </submittedName>
</protein>
<comment type="caution">
    <text evidence="1">The sequence shown here is derived from an EMBL/GenBank/DDBJ whole genome shotgun (WGS) entry which is preliminary data.</text>
</comment>
<name>X1G9D2_9ZZZZ</name>
<dbReference type="Gene3D" id="3.40.50.300">
    <property type="entry name" value="P-loop containing nucleotide triphosphate hydrolases"/>
    <property type="match status" value="1"/>
</dbReference>
<feature type="non-terminal residue" evidence="1">
    <location>
        <position position="77"/>
    </location>
</feature>
<proteinExistence type="predicted"/>
<gene>
    <name evidence="1" type="ORF">S01H4_65864</name>
</gene>
<dbReference type="EMBL" id="BART01040493">
    <property type="protein sequence ID" value="GAH29633.1"/>
    <property type="molecule type" value="Genomic_DNA"/>
</dbReference>
<organism evidence="1">
    <name type="scientific">marine sediment metagenome</name>
    <dbReference type="NCBI Taxonomy" id="412755"/>
    <lineage>
        <taxon>unclassified sequences</taxon>
        <taxon>metagenomes</taxon>
        <taxon>ecological metagenomes</taxon>
    </lineage>
</organism>
<dbReference type="InterPro" id="IPR027417">
    <property type="entry name" value="P-loop_NTPase"/>
</dbReference>
<reference evidence="1" key="1">
    <citation type="journal article" date="2014" name="Front. Microbiol.">
        <title>High frequency of phylogenetically diverse reductive dehalogenase-homologous genes in deep subseafloor sedimentary metagenomes.</title>
        <authorList>
            <person name="Kawai M."/>
            <person name="Futagami T."/>
            <person name="Toyoda A."/>
            <person name="Takaki Y."/>
            <person name="Nishi S."/>
            <person name="Hori S."/>
            <person name="Arai W."/>
            <person name="Tsubouchi T."/>
            <person name="Morono Y."/>
            <person name="Uchiyama I."/>
            <person name="Ito T."/>
            <person name="Fujiyama A."/>
            <person name="Inagaki F."/>
            <person name="Takami H."/>
        </authorList>
    </citation>
    <scope>NUCLEOTIDE SEQUENCE</scope>
    <source>
        <strain evidence="1">Expedition CK06-06</strain>
    </source>
</reference>
<sequence>MYISSARSYVAGRTETIHHLIADEYAFWEPGSVDRIFAPALDRVPPTGTCDVFSTPNGDDNDFADMYGLAKEGKSGV</sequence>
<accession>X1G9D2</accession>